<evidence type="ECO:0000313" key="4">
    <source>
        <dbReference type="EMBL" id="PKY45250.1"/>
    </source>
</evidence>
<dbReference type="InterPro" id="IPR011009">
    <property type="entry name" value="Kinase-like_dom_sf"/>
</dbReference>
<keyword evidence="5" id="KW-1185">Reference proteome</keyword>
<dbReference type="Proteomes" id="UP000234323">
    <property type="component" value="Unassembled WGS sequence"/>
</dbReference>
<dbReference type="VEuPathDB" id="FungiDB:FUN_005440"/>
<dbReference type="InterPro" id="IPR051681">
    <property type="entry name" value="Ser/Thr_Kinases-Pseudokinases"/>
</dbReference>
<dbReference type="GO" id="GO:0005524">
    <property type="term" value="F:ATP binding"/>
    <property type="evidence" value="ECO:0007669"/>
    <property type="project" value="UniProtKB-KW"/>
</dbReference>
<protein>
    <submittedName>
        <fullName evidence="4">Kinase-like protein</fullName>
    </submittedName>
</protein>
<dbReference type="PANTHER" id="PTHR44329">
    <property type="entry name" value="SERINE/THREONINE-PROTEIN KINASE TNNI3K-RELATED"/>
    <property type="match status" value="1"/>
</dbReference>
<dbReference type="Gene3D" id="1.10.510.10">
    <property type="entry name" value="Transferase(Phosphotransferase) domain 1"/>
    <property type="match status" value="1"/>
</dbReference>
<evidence type="ECO:0000256" key="2">
    <source>
        <dbReference type="ARBA" id="ARBA00022840"/>
    </source>
</evidence>
<dbReference type="PANTHER" id="PTHR44329:SF298">
    <property type="entry name" value="MIXED LINEAGE KINASE DOMAIN-LIKE PROTEIN"/>
    <property type="match status" value="1"/>
</dbReference>
<keyword evidence="2" id="KW-0067">ATP-binding</keyword>
<dbReference type="InterPro" id="IPR001245">
    <property type="entry name" value="Ser-Thr/Tyr_kinase_cat_dom"/>
</dbReference>
<keyword evidence="4" id="KW-0418">Kinase</keyword>
<comment type="caution">
    <text evidence="4">The sequence shown here is derived from an EMBL/GenBank/DDBJ whole genome shotgun (WGS) entry which is preliminary data.</text>
</comment>
<dbReference type="Pfam" id="PF07714">
    <property type="entry name" value="PK_Tyr_Ser-Thr"/>
    <property type="match status" value="1"/>
</dbReference>
<dbReference type="AlphaFoldDB" id="A0A2I1GF57"/>
<evidence type="ECO:0000259" key="3">
    <source>
        <dbReference type="PROSITE" id="PS50011"/>
    </source>
</evidence>
<accession>A0A2I1GF57</accession>
<name>A0A2I1GF57_9GLOM</name>
<sequence length="378" mass="44267">EFLDEIKNNLSLNFAAYCNVIYGVTRDPHDNKYAIVMKFQNLGNLRESIKKDHILNWRRIVNILHNISYGLSTIHRENYCHGDFQTSNILLESYGNYLGPVISDFGLCRPADQSSIDKTLYGVLPFVAPEVLRGIEFTKASDVYGFGMVMLEIICGNVPFADRDYDIHLALDTCKGERPPIPEYTPKPYAALMKRCWDPIPTKRPTAQELYRQIGDWDTILSKFELNDKQIAIKLEIEKEFSQEREDMWKEARLTINPHPLKHSQNSLTSKRLEYSQQLNQLLDKNDTTYYTTRQFDMSLCHPKLKTKEEFSQEPEDRWKIRLSKLITNSYPLKYSQNFLTSKRLEDSKKLHQLNDTTYYTRQFDMSLCLPKVLDNYV</sequence>
<dbReference type="VEuPathDB" id="FungiDB:RhiirA1_509175"/>
<reference evidence="4 5" key="1">
    <citation type="submission" date="2015-10" db="EMBL/GenBank/DDBJ databases">
        <title>Genome analyses suggest a sexual origin of heterokaryosis in a supposedly ancient asexual fungus.</title>
        <authorList>
            <person name="Ropars J."/>
            <person name="Sedzielewska K."/>
            <person name="Noel J."/>
            <person name="Charron P."/>
            <person name="Farinelli L."/>
            <person name="Marton T."/>
            <person name="Kruger M."/>
            <person name="Pelin A."/>
            <person name="Brachmann A."/>
            <person name="Corradi N."/>
        </authorList>
    </citation>
    <scope>NUCLEOTIDE SEQUENCE [LARGE SCALE GENOMIC DNA]</scope>
    <source>
        <strain evidence="4 5">A4</strain>
    </source>
</reference>
<keyword evidence="1" id="KW-0547">Nucleotide-binding</keyword>
<dbReference type="SUPFAM" id="SSF56112">
    <property type="entry name" value="Protein kinase-like (PK-like)"/>
    <property type="match status" value="1"/>
</dbReference>
<dbReference type="InterPro" id="IPR000719">
    <property type="entry name" value="Prot_kinase_dom"/>
</dbReference>
<dbReference type="VEuPathDB" id="FungiDB:RhiirFUN_005120"/>
<dbReference type="GO" id="GO:0004674">
    <property type="term" value="F:protein serine/threonine kinase activity"/>
    <property type="evidence" value="ECO:0007669"/>
    <property type="project" value="TreeGrafter"/>
</dbReference>
<keyword evidence="4" id="KW-0808">Transferase</keyword>
<dbReference type="EMBL" id="LLXI01000370">
    <property type="protein sequence ID" value="PKY45250.1"/>
    <property type="molecule type" value="Genomic_DNA"/>
</dbReference>
<dbReference type="VEuPathDB" id="FungiDB:RhiirA1_457089"/>
<gene>
    <name evidence="4" type="ORF">RhiirA4_516140</name>
</gene>
<feature type="domain" description="Protein kinase" evidence="3">
    <location>
        <begin position="1"/>
        <end position="221"/>
    </location>
</feature>
<evidence type="ECO:0000256" key="1">
    <source>
        <dbReference type="ARBA" id="ARBA00022741"/>
    </source>
</evidence>
<organism evidence="4 5">
    <name type="scientific">Rhizophagus irregularis</name>
    <dbReference type="NCBI Taxonomy" id="588596"/>
    <lineage>
        <taxon>Eukaryota</taxon>
        <taxon>Fungi</taxon>
        <taxon>Fungi incertae sedis</taxon>
        <taxon>Mucoromycota</taxon>
        <taxon>Glomeromycotina</taxon>
        <taxon>Glomeromycetes</taxon>
        <taxon>Glomerales</taxon>
        <taxon>Glomeraceae</taxon>
        <taxon>Rhizophagus</taxon>
    </lineage>
</organism>
<dbReference type="PROSITE" id="PS50011">
    <property type="entry name" value="PROTEIN_KINASE_DOM"/>
    <property type="match status" value="1"/>
</dbReference>
<feature type="non-terminal residue" evidence="4">
    <location>
        <position position="1"/>
    </location>
</feature>
<evidence type="ECO:0000313" key="5">
    <source>
        <dbReference type="Proteomes" id="UP000234323"/>
    </source>
</evidence>
<proteinExistence type="predicted"/>